<keyword evidence="3" id="KW-1185">Reference proteome</keyword>
<name>A0A7W7C937_9PSEU</name>
<comment type="caution">
    <text evidence="2">The sequence shown here is derived from an EMBL/GenBank/DDBJ whole genome shotgun (WGS) entry which is preliminary data.</text>
</comment>
<dbReference type="SUPFAM" id="SSF53474">
    <property type="entry name" value="alpha/beta-Hydrolases"/>
    <property type="match status" value="1"/>
</dbReference>
<accession>A0A7W7C937</accession>
<reference evidence="2 3" key="1">
    <citation type="submission" date="2020-08" db="EMBL/GenBank/DDBJ databases">
        <title>Sequencing the genomes of 1000 actinobacteria strains.</title>
        <authorList>
            <person name="Klenk H.-P."/>
        </authorList>
    </citation>
    <scope>NUCLEOTIDE SEQUENCE [LARGE SCALE GENOMIC DNA]</scope>
    <source>
        <strain evidence="2 3">DSM 44230</strain>
    </source>
</reference>
<dbReference type="EC" id="3.1.1.45" evidence="2"/>
<dbReference type="RefSeq" id="WP_185002568.1">
    <property type="nucleotide sequence ID" value="NZ_BAAAUI010000012.1"/>
</dbReference>
<sequence length="236" mass="24801">MTTRVETVTVSDGTFDLSVWLPEATTPRPGILLVQEIFGVGDYIKAVAADLAALGYVVAAPDLFWRQHRNWAADHGEEGLKASMELVGKHDFPGGITDSLAALEVLRGLPEVGGAPVGALGFCFGGTVTFFLAAQGGPDAVVSFYGSGVPDNAGLLANISAPILIHFGGADPYIPRAEVAKVEAAAAGRANVELHVQEQAGHAFHNRKAPAFHHPEAAAEAWRLTEEFLARTLPVS</sequence>
<dbReference type="AlphaFoldDB" id="A0A7W7C937"/>
<evidence type="ECO:0000313" key="3">
    <source>
        <dbReference type="Proteomes" id="UP000533598"/>
    </source>
</evidence>
<dbReference type="PANTHER" id="PTHR46623:SF6">
    <property type="entry name" value="ALPHA_BETA-HYDROLASES SUPERFAMILY PROTEIN"/>
    <property type="match status" value="1"/>
</dbReference>
<dbReference type="PANTHER" id="PTHR46623">
    <property type="entry name" value="CARBOXYMETHYLENEBUTENOLIDASE-RELATED"/>
    <property type="match status" value="1"/>
</dbReference>
<evidence type="ECO:0000259" key="1">
    <source>
        <dbReference type="Pfam" id="PF01738"/>
    </source>
</evidence>
<dbReference type="Pfam" id="PF01738">
    <property type="entry name" value="DLH"/>
    <property type="match status" value="1"/>
</dbReference>
<keyword evidence="2" id="KW-0378">Hydrolase</keyword>
<organism evidence="2 3">
    <name type="scientific">Crossiella cryophila</name>
    <dbReference type="NCBI Taxonomy" id="43355"/>
    <lineage>
        <taxon>Bacteria</taxon>
        <taxon>Bacillati</taxon>
        <taxon>Actinomycetota</taxon>
        <taxon>Actinomycetes</taxon>
        <taxon>Pseudonocardiales</taxon>
        <taxon>Pseudonocardiaceae</taxon>
        <taxon>Crossiella</taxon>
    </lineage>
</organism>
<dbReference type="EMBL" id="JACHMH010000001">
    <property type="protein sequence ID" value="MBB4676795.1"/>
    <property type="molecule type" value="Genomic_DNA"/>
</dbReference>
<protein>
    <submittedName>
        <fullName evidence="2">Carboxymethylenebutenolidase</fullName>
        <ecNumber evidence="2">3.1.1.45</ecNumber>
    </submittedName>
</protein>
<dbReference type="InterPro" id="IPR051049">
    <property type="entry name" value="Dienelactone_hydrolase-like"/>
</dbReference>
<dbReference type="Proteomes" id="UP000533598">
    <property type="component" value="Unassembled WGS sequence"/>
</dbReference>
<proteinExistence type="predicted"/>
<dbReference type="InterPro" id="IPR029058">
    <property type="entry name" value="AB_hydrolase_fold"/>
</dbReference>
<gene>
    <name evidence="2" type="ORF">HNR67_002913</name>
</gene>
<dbReference type="InterPro" id="IPR002925">
    <property type="entry name" value="Dienelactn_hydro"/>
</dbReference>
<dbReference type="GO" id="GO:0008806">
    <property type="term" value="F:carboxymethylenebutenolidase activity"/>
    <property type="evidence" value="ECO:0007669"/>
    <property type="project" value="UniProtKB-EC"/>
</dbReference>
<feature type="domain" description="Dienelactone hydrolase" evidence="1">
    <location>
        <begin position="20"/>
        <end position="231"/>
    </location>
</feature>
<evidence type="ECO:0000313" key="2">
    <source>
        <dbReference type="EMBL" id="MBB4676795.1"/>
    </source>
</evidence>
<dbReference type="Gene3D" id="3.40.50.1820">
    <property type="entry name" value="alpha/beta hydrolase"/>
    <property type="match status" value="1"/>
</dbReference>